<dbReference type="InterPro" id="IPR016039">
    <property type="entry name" value="Thiolase-like"/>
</dbReference>
<evidence type="ECO:0000256" key="2">
    <source>
        <dbReference type="ARBA" id="ARBA00023315"/>
    </source>
</evidence>
<reference evidence="6" key="1">
    <citation type="submission" date="2020-12" db="EMBL/GenBank/DDBJ databases">
        <title>Prauserella sp. ASG 168, a novel actinomycete isolated from cave rock.</title>
        <authorList>
            <person name="Suriyachadkun C."/>
        </authorList>
    </citation>
    <scope>NUCLEOTIDE SEQUENCE</scope>
    <source>
        <strain evidence="6">ASG 168</strain>
    </source>
</reference>
<gene>
    <name evidence="6" type="ORF">JHE00_26970</name>
</gene>
<protein>
    <submittedName>
        <fullName evidence="6">Ketoacyl-ACP synthase III</fullName>
    </submittedName>
</protein>
<feature type="domain" description="Beta-ketoacyl-[acyl-carrier-protein] synthase III N-terminal" evidence="5">
    <location>
        <begin position="110"/>
        <end position="187"/>
    </location>
</feature>
<feature type="transmembrane region" description="Helical" evidence="3">
    <location>
        <begin position="298"/>
        <end position="317"/>
    </location>
</feature>
<keyword evidence="2" id="KW-0012">Acyltransferase</keyword>
<evidence type="ECO:0000259" key="5">
    <source>
        <dbReference type="Pfam" id="PF08545"/>
    </source>
</evidence>
<dbReference type="GO" id="GO:0004315">
    <property type="term" value="F:3-oxoacyl-[acyl-carrier-protein] synthase activity"/>
    <property type="evidence" value="ECO:0007669"/>
    <property type="project" value="InterPro"/>
</dbReference>
<keyword evidence="3" id="KW-0812">Transmembrane</keyword>
<dbReference type="RefSeq" id="WP_200323248.1">
    <property type="nucleotide sequence ID" value="NZ_JAENJH010000008.1"/>
</dbReference>
<dbReference type="NCBIfam" id="NF006829">
    <property type="entry name" value="PRK09352.1"/>
    <property type="match status" value="1"/>
</dbReference>
<dbReference type="Proteomes" id="UP000635245">
    <property type="component" value="Unassembled WGS sequence"/>
</dbReference>
<keyword evidence="7" id="KW-1185">Reference proteome</keyword>
<name>A0A934V868_9PSEU</name>
<evidence type="ECO:0000256" key="3">
    <source>
        <dbReference type="SAM" id="Phobius"/>
    </source>
</evidence>
<dbReference type="InterPro" id="IPR013747">
    <property type="entry name" value="ACP_syn_III_C"/>
</dbReference>
<dbReference type="InterPro" id="IPR013751">
    <property type="entry name" value="ACP_syn_III_N"/>
</dbReference>
<dbReference type="Gene3D" id="3.40.47.10">
    <property type="match status" value="1"/>
</dbReference>
<keyword evidence="3" id="KW-0472">Membrane</keyword>
<keyword evidence="1" id="KW-0808">Transferase</keyword>
<proteinExistence type="predicted"/>
<keyword evidence="3" id="KW-1133">Transmembrane helix</keyword>
<dbReference type="Pfam" id="PF08545">
    <property type="entry name" value="ACP_syn_III"/>
    <property type="match status" value="1"/>
</dbReference>
<accession>A0A934V868</accession>
<dbReference type="CDD" id="cd00830">
    <property type="entry name" value="KAS_III"/>
    <property type="match status" value="1"/>
</dbReference>
<dbReference type="EMBL" id="JAENJH010000008">
    <property type="protein sequence ID" value="MBK1787990.1"/>
    <property type="molecule type" value="Genomic_DNA"/>
</dbReference>
<dbReference type="GO" id="GO:0006633">
    <property type="term" value="P:fatty acid biosynthetic process"/>
    <property type="evidence" value="ECO:0007669"/>
    <property type="project" value="InterPro"/>
</dbReference>
<evidence type="ECO:0000259" key="4">
    <source>
        <dbReference type="Pfam" id="PF08541"/>
    </source>
</evidence>
<organism evidence="6 7">
    <name type="scientific">Prauserella cavernicola</name>
    <dbReference type="NCBI Taxonomy" id="2800127"/>
    <lineage>
        <taxon>Bacteria</taxon>
        <taxon>Bacillati</taxon>
        <taxon>Actinomycetota</taxon>
        <taxon>Actinomycetes</taxon>
        <taxon>Pseudonocardiales</taxon>
        <taxon>Pseudonocardiaceae</taxon>
        <taxon>Prauserella</taxon>
    </lineage>
</organism>
<dbReference type="AlphaFoldDB" id="A0A934V868"/>
<dbReference type="SUPFAM" id="SSF53901">
    <property type="entry name" value="Thiolase-like"/>
    <property type="match status" value="1"/>
</dbReference>
<sequence length="318" mass="32893">MKSDVEPGVGILGVGSFLPGAALANSHVSRNLDVEPGWIEDRTGIVARHRAAEGEGTSELATRASAEAIAQAGTRPDMVVLATVTPDRPVPATACAVQERLGLHGVPAVDVNAACSGFVYAVVTAWGAMTTGVCRSPLVVGADVFTRHVDPADRRTAPLFGDGAGAVVLGRVPPGFGILAAELWADGSQQDIAHVPPPEADARWFHMDGGQVRDVVLNTGPKLLETVLSSAGARADELDRVIVHQANPKLVQTLARSAGLDERVVPLYGAHTGNTASASLPVSLALAHRDRPMVRGSLVALVAVGAGMTAGAMVVRWY</sequence>
<dbReference type="GO" id="GO:0044550">
    <property type="term" value="P:secondary metabolite biosynthetic process"/>
    <property type="evidence" value="ECO:0007669"/>
    <property type="project" value="TreeGrafter"/>
</dbReference>
<evidence type="ECO:0000313" key="6">
    <source>
        <dbReference type="EMBL" id="MBK1787990.1"/>
    </source>
</evidence>
<evidence type="ECO:0000256" key="1">
    <source>
        <dbReference type="ARBA" id="ARBA00022679"/>
    </source>
</evidence>
<comment type="caution">
    <text evidence="6">The sequence shown here is derived from an EMBL/GenBank/DDBJ whole genome shotgun (WGS) entry which is preliminary data.</text>
</comment>
<dbReference type="Pfam" id="PF08541">
    <property type="entry name" value="ACP_syn_III_C"/>
    <property type="match status" value="1"/>
</dbReference>
<dbReference type="PANTHER" id="PTHR34069">
    <property type="entry name" value="3-OXOACYL-[ACYL-CARRIER-PROTEIN] SYNTHASE 3"/>
    <property type="match status" value="1"/>
</dbReference>
<dbReference type="PANTHER" id="PTHR34069:SF2">
    <property type="entry name" value="BETA-KETOACYL-[ACYL-CARRIER-PROTEIN] SYNTHASE III"/>
    <property type="match status" value="1"/>
</dbReference>
<evidence type="ECO:0000313" key="7">
    <source>
        <dbReference type="Proteomes" id="UP000635245"/>
    </source>
</evidence>
<feature type="domain" description="Beta-ketoacyl-[acyl-carrier-protein] synthase III C-terminal" evidence="4">
    <location>
        <begin position="228"/>
        <end position="317"/>
    </location>
</feature>